<accession>A0A2W1LAP9</accession>
<keyword evidence="2" id="KW-0378">Hydrolase</keyword>
<feature type="signal peptide" evidence="1">
    <location>
        <begin position="1"/>
        <end position="30"/>
    </location>
</feature>
<dbReference type="Proteomes" id="UP000249522">
    <property type="component" value="Unassembled WGS sequence"/>
</dbReference>
<dbReference type="RefSeq" id="WP_111146294.1">
    <property type="nucleotide sequence ID" value="NZ_QKRB01000041.1"/>
</dbReference>
<name>A0A2W1LAP9_9BACL</name>
<proteinExistence type="predicted"/>
<dbReference type="AlphaFoldDB" id="A0A2W1LAP9"/>
<gene>
    <name evidence="2" type="ORF">DNH61_08865</name>
</gene>
<dbReference type="GO" id="GO:0016787">
    <property type="term" value="F:hydrolase activity"/>
    <property type="evidence" value="ECO:0007669"/>
    <property type="project" value="UniProtKB-KW"/>
</dbReference>
<keyword evidence="3" id="KW-1185">Reference proteome</keyword>
<dbReference type="EMBL" id="QKRB01000041">
    <property type="protein sequence ID" value="PZD96296.1"/>
    <property type="molecule type" value="Genomic_DNA"/>
</dbReference>
<sequence>MFNMLSSGRRIMAGLAVLLTVSAAAPAAHASAVTLSPTEAFIQTHLYNPNGTIATRLSSAQSSADPNMAGGRESLSESLGLWMNYAVLKNDAALFKSGYDQLLRNYLSASGLVYWKLSADGTSGVTTNALIDDHKIIDALYSANQKWGKPEYKQMADKLSTFSRTNNGRSGLFADYYDEMSGYVSESVTLSYIVPSALKRMYSNRQIDKSVMNQNLNLLKTMPTDGTFFPKNYNIATKQFTYDSTINMIDQVYIALHRAQNGQTSPALYKLIKKDFYAYKYLVAGYDRTTAAPSVTFECPALYGLSILYALESGDRSFALDLYNRMTVWRVNDPQDPMYGGYVSGGDSYSFDNLYALLAEQALINLKLI</sequence>
<evidence type="ECO:0000313" key="3">
    <source>
        <dbReference type="Proteomes" id="UP000249522"/>
    </source>
</evidence>
<organism evidence="2 3">
    <name type="scientific">Paenibacillus sambharensis</name>
    <dbReference type="NCBI Taxonomy" id="1803190"/>
    <lineage>
        <taxon>Bacteria</taxon>
        <taxon>Bacillati</taxon>
        <taxon>Bacillota</taxon>
        <taxon>Bacilli</taxon>
        <taxon>Bacillales</taxon>
        <taxon>Paenibacillaceae</taxon>
        <taxon>Paenibacillus</taxon>
    </lineage>
</organism>
<dbReference type="InterPro" id="IPR012341">
    <property type="entry name" value="6hp_glycosidase-like_sf"/>
</dbReference>
<comment type="caution">
    <text evidence="2">The sequence shown here is derived from an EMBL/GenBank/DDBJ whole genome shotgun (WGS) entry which is preliminary data.</text>
</comment>
<dbReference type="InterPro" id="IPR008928">
    <property type="entry name" value="6-hairpin_glycosidase_sf"/>
</dbReference>
<evidence type="ECO:0000313" key="2">
    <source>
        <dbReference type="EMBL" id="PZD96296.1"/>
    </source>
</evidence>
<dbReference type="SUPFAM" id="SSF48208">
    <property type="entry name" value="Six-hairpin glycosidases"/>
    <property type="match status" value="1"/>
</dbReference>
<dbReference type="OrthoDB" id="1779554at2"/>
<evidence type="ECO:0000256" key="1">
    <source>
        <dbReference type="SAM" id="SignalP"/>
    </source>
</evidence>
<dbReference type="Gene3D" id="1.50.10.10">
    <property type="match status" value="1"/>
</dbReference>
<dbReference type="GO" id="GO:0005975">
    <property type="term" value="P:carbohydrate metabolic process"/>
    <property type="evidence" value="ECO:0007669"/>
    <property type="project" value="InterPro"/>
</dbReference>
<reference evidence="2 3" key="1">
    <citation type="submission" date="2018-06" db="EMBL/GenBank/DDBJ databases">
        <title>Paenibacillus imtechensis sp. nov.</title>
        <authorList>
            <person name="Pinnaka A.K."/>
            <person name="Singh H."/>
            <person name="Kaur M."/>
        </authorList>
    </citation>
    <scope>NUCLEOTIDE SEQUENCE [LARGE SCALE GENOMIC DNA]</scope>
    <source>
        <strain evidence="2 3">SMB1</strain>
    </source>
</reference>
<keyword evidence="1" id="KW-0732">Signal</keyword>
<feature type="chain" id="PRO_5015979220" evidence="1">
    <location>
        <begin position="31"/>
        <end position="369"/>
    </location>
</feature>
<protein>
    <submittedName>
        <fullName evidence="2">Glycosyl hydrolase</fullName>
    </submittedName>
</protein>